<dbReference type="RefSeq" id="WP_150999850.1">
    <property type="nucleotide sequence ID" value="NZ_BPQY01000349.1"/>
</dbReference>
<proteinExistence type="predicted"/>
<dbReference type="AlphaFoldDB" id="A0A6L3SZJ6"/>
<protein>
    <submittedName>
        <fullName evidence="1">ImuA protein</fullName>
    </submittedName>
</protein>
<organism evidence="1 2">
    <name type="scientific">Methylobacterium soli</name>
    <dbReference type="NCBI Taxonomy" id="553447"/>
    <lineage>
        <taxon>Bacteria</taxon>
        <taxon>Pseudomonadati</taxon>
        <taxon>Pseudomonadota</taxon>
        <taxon>Alphaproteobacteria</taxon>
        <taxon>Hyphomicrobiales</taxon>
        <taxon>Methylobacteriaceae</taxon>
        <taxon>Methylobacterium</taxon>
    </lineage>
</organism>
<dbReference type="Gene3D" id="3.40.50.300">
    <property type="entry name" value="P-loop containing nucleotide triphosphate hydrolases"/>
    <property type="match status" value="1"/>
</dbReference>
<evidence type="ECO:0000313" key="1">
    <source>
        <dbReference type="EMBL" id="KAB1079587.1"/>
    </source>
</evidence>
<dbReference type="Proteomes" id="UP000474159">
    <property type="component" value="Unassembled WGS sequence"/>
</dbReference>
<dbReference type="SUPFAM" id="SSF52540">
    <property type="entry name" value="P-loop containing nucleoside triphosphate hydrolases"/>
    <property type="match status" value="1"/>
</dbReference>
<dbReference type="OrthoDB" id="7202530at2"/>
<evidence type="ECO:0000313" key="2">
    <source>
        <dbReference type="Proteomes" id="UP000474159"/>
    </source>
</evidence>
<sequence>MERSQDAKLDEDDPRSDRAAALASLRVLMATARTRRDPGTVMPLGIPGLDDRLPGGGLGLGLLHEIAPLAEGDEPAALGFTLALVARHLAQAGGEALLVVAPGHPTPYGHGLSGLGLDPGRILLFEVGSDDEAHLALEEALRAQGLRAVAGLLDAGLPLKQGRRLQRAAEATAPLLLVLRPARADLPNGAATRWRIGGAQGARDRFGCLAHPRWQTHLERCRNGRPGTWLLEWDHAAHRFGLPDALAGHAPAARAGRS</sequence>
<reference evidence="1 2" key="1">
    <citation type="submission" date="2019-09" db="EMBL/GenBank/DDBJ databases">
        <title>YIM 48816 draft genome.</title>
        <authorList>
            <person name="Jiang L."/>
        </authorList>
    </citation>
    <scope>NUCLEOTIDE SEQUENCE [LARGE SCALE GENOMIC DNA]</scope>
    <source>
        <strain evidence="1 2">YIM 48816</strain>
    </source>
</reference>
<comment type="caution">
    <text evidence="1">The sequence shown here is derived from an EMBL/GenBank/DDBJ whole genome shotgun (WGS) entry which is preliminary data.</text>
</comment>
<keyword evidence="2" id="KW-1185">Reference proteome</keyword>
<name>A0A6L3SZJ6_9HYPH</name>
<gene>
    <name evidence="1" type="ORF">F6X53_09855</name>
</gene>
<accession>A0A6L3SZJ6</accession>
<dbReference type="InterPro" id="IPR027417">
    <property type="entry name" value="P-loop_NTPase"/>
</dbReference>
<dbReference type="EMBL" id="VZZK01000008">
    <property type="protein sequence ID" value="KAB1079587.1"/>
    <property type="molecule type" value="Genomic_DNA"/>
</dbReference>